<evidence type="ECO:0000313" key="2">
    <source>
        <dbReference type="Proteomes" id="UP000494165"/>
    </source>
</evidence>
<gene>
    <name evidence="1" type="ORF">CLODIP_2_CD10955</name>
</gene>
<name>A0A8S1E4Q0_9INSE</name>
<protein>
    <submittedName>
        <fullName evidence="1">Uncharacterized protein</fullName>
    </submittedName>
</protein>
<accession>A0A8S1E4Q0</accession>
<dbReference type="Proteomes" id="UP000494165">
    <property type="component" value="Unassembled WGS sequence"/>
</dbReference>
<reference evidence="1 2" key="1">
    <citation type="submission" date="2020-04" db="EMBL/GenBank/DDBJ databases">
        <authorList>
            <person name="Alioto T."/>
            <person name="Alioto T."/>
            <person name="Gomez Garrido J."/>
        </authorList>
    </citation>
    <scope>NUCLEOTIDE SEQUENCE [LARGE SCALE GENOMIC DNA]</scope>
</reference>
<sequence length="159" mass="18060">MSYYPDGLNSKEEVFKVIGMFSIDAPSIQHMKIDIKNLDDCIAGDFFQTACIRNLNALKNFRILEIVGGSSDKVEIAMLCRKLPKLQVFSAKELALDCTKMSEFEINSSFRHIALLELGVCSTETKSKIREVLPNLIIGQINRGRRRSLEDFVKKRKSK</sequence>
<comment type="caution">
    <text evidence="1">The sequence shown here is derived from an EMBL/GenBank/DDBJ whole genome shotgun (WGS) entry which is preliminary data.</text>
</comment>
<dbReference type="EMBL" id="CADEPI010000646">
    <property type="protein sequence ID" value="CAB3387898.1"/>
    <property type="molecule type" value="Genomic_DNA"/>
</dbReference>
<evidence type="ECO:0000313" key="1">
    <source>
        <dbReference type="EMBL" id="CAB3387898.1"/>
    </source>
</evidence>
<organism evidence="1 2">
    <name type="scientific">Cloeon dipterum</name>
    <dbReference type="NCBI Taxonomy" id="197152"/>
    <lineage>
        <taxon>Eukaryota</taxon>
        <taxon>Metazoa</taxon>
        <taxon>Ecdysozoa</taxon>
        <taxon>Arthropoda</taxon>
        <taxon>Hexapoda</taxon>
        <taxon>Insecta</taxon>
        <taxon>Pterygota</taxon>
        <taxon>Palaeoptera</taxon>
        <taxon>Ephemeroptera</taxon>
        <taxon>Pisciforma</taxon>
        <taxon>Baetidae</taxon>
        <taxon>Cloeon</taxon>
    </lineage>
</organism>
<proteinExistence type="predicted"/>
<dbReference type="AlphaFoldDB" id="A0A8S1E4Q0"/>
<keyword evidence="2" id="KW-1185">Reference proteome</keyword>